<name>B5IHS1_ACIB4</name>
<dbReference type="AlphaFoldDB" id="B5IHS1"/>
<dbReference type="HOGENOM" id="CLU_3322743_0_0_2"/>
<keyword evidence="2" id="KW-1185">Reference proteome</keyword>
<dbReference type="EMBL" id="CP001941">
    <property type="protein sequence ID" value="ADD08878.1"/>
    <property type="molecule type" value="Genomic_DNA"/>
</dbReference>
<evidence type="ECO:0000313" key="1">
    <source>
        <dbReference type="EMBL" id="ADD08878.1"/>
    </source>
</evidence>
<dbReference type="KEGG" id="abi:Aboo_1069"/>
<gene>
    <name evidence="1" type="ordered locus">Aboo_1069</name>
</gene>
<evidence type="ECO:0000313" key="2">
    <source>
        <dbReference type="Proteomes" id="UP000001400"/>
    </source>
</evidence>
<organism evidence="1 2">
    <name type="scientific">Aciduliprofundum boonei (strain DSM 19572 / T469)</name>
    <dbReference type="NCBI Taxonomy" id="439481"/>
    <lineage>
        <taxon>Archaea</taxon>
        <taxon>Methanobacteriati</taxon>
        <taxon>Thermoplasmatota</taxon>
        <taxon>DHVE2 group</taxon>
        <taxon>Candidatus Aciduliprofundum</taxon>
    </lineage>
</organism>
<reference evidence="1" key="1">
    <citation type="submission" date="2010-02" db="EMBL/GenBank/DDBJ databases">
        <title>Complete sequence of Aciduliprofundum boonei T469.</title>
        <authorList>
            <consortium name="US DOE Joint Genome Institute"/>
            <person name="Lucas S."/>
            <person name="Copeland A."/>
            <person name="Lapidus A."/>
            <person name="Cheng J.-F."/>
            <person name="Bruce D."/>
            <person name="Goodwin L."/>
            <person name="Pitluck S."/>
            <person name="Saunders E."/>
            <person name="Detter J.C."/>
            <person name="Han C."/>
            <person name="Tapia R."/>
            <person name="Land M."/>
            <person name="Hauser L."/>
            <person name="Kyrpides N."/>
            <person name="Mikhailova N."/>
            <person name="Flores G."/>
            <person name="Reysenbach A.-L."/>
            <person name="Woyke T."/>
        </authorList>
    </citation>
    <scope>NUCLEOTIDE SEQUENCE</scope>
    <source>
        <strain evidence="1">T469</strain>
    </source>
</reference>
<sequence length="38" mass="4418">MMYYIRDMETGEIVDKAETLEEALEKLKERGSGILEII</sequence>
<accession>B5IHS1</accession>
<protein>
    <submittedName>
        <fullName evidence="1">Uncharacterized protein</fullName>
    </submittedName>
</protein>
<proteinExistence type="predicted"/>
<dbReference type="Proteomes" id="UP000001400">
    <property type="component" value="Chromosome"/>
</dbReference>